<dbReference type="PROSITE" id="PS51257">
    <property type="entry name" value="PROKAR_LIPOPROTEIN"/>
    <property type="match status" value="1"/>
</dbReference>
<dbReference type="Pfam" id="PF11008">
    <property type="entry name" value="DUF2846"/>
    <property type="match status" value="1"/>
</dbReference>
<reference evidence="2 3" key="1">
    <citation type="submission" date="2014-02" db="EMBL/GenBank/DDBJ databases">
        <title>Comparative genomics and transcriptomics to identify genetic mechanisms underlying the emergence of carbapenem resistant Acinetobacter baumannii (CRAb).</title>
        <authorList>
            <person name="Harris A.D."/>
            <person name="Johnson K.J."/>
            <person name="George J."/>
            <person name="Shefchek K."/>
            <person name="Daugherty S.C."/>
            <person name="Parankush S."/>
            <person name="Sadzewicz L."/>
            <person name="Tallon L."/>
            <person name="Sengamalay N."/>
            <person name="Hazen T.H."/>
            <person name="Rasko D.A."/>
        </authorList>
    </citation>
    <scope>NUCLEOTIDE SEQUENCE [LARGE SCALE GENOMIC DNA]</scope>
    <source>
        <strain evidence="2 3">1295743</strain>
    </source>
</reference>
<protein>
    <recommendedName>
        <fullName evidence="1">DUF2846 domain-containing protein</fullName>
    </recommendedName>
</protein>
<name>A0A009HZT6_ACIB9</name>
<dbReference type="AlphaFoldDB" id="A0A009HZT6"/>
<feature type="domain" description="DUF2846" evidence="1">
    <location>
        <begin position="77"/>
        <end position="166"/>
    </location>
</feature>
<dbReference type="RefSeq" id="WP_032051744.1">
    <property type="nucleotide sequence ID" value="NZ_JEWH01000070.1"/>
</dbReference>
<dbReference type="InterPro" id="IPR022548">
    <property type="entry name" value="DUF2846"/>
</dbReference>
<gene>
    <name evidence="2" type="ORF">J512_3703</name>
</gene>
<accession>A0A009HZT6</accession>
<organism evidence="2 3">
    <name type="scientific">Acinetobacter baumannii (strain 1295743)</name>
    <dbReference type="NCBI Taxonomy" id="1310613"/>
    <lineage>
        <taxon>Bacteria</taxon>
        <taxon>Pseudomonadati</taxon>
        <taxon>Pseudomonadota</taxon>
        <taxon>Gammaproteobacteria</taxon>
        <taxon>Moraxellales</taxon>
        <taxon>Moraxellaceae</taxon>
        <taxon>Acinetobacter</taxon>
        <taxon>Acinetobacter calcoaceticus/baumannii complex</taxon>
    </lineage>
</organism>
<evidence type="ECO:0000313" key="3">
    <source>
        <dbReference type="Proteomes" id="UP000020595"/>
    </source>
</evidence>
<dbReference type="PATRIC" id="fig|1310613.3.peg.3543"/>
<dbReference type="Proteomes" id="UP000020595">
    <property type="component" value="Unassembled WGS sequence"/>
</dbReference>
<proteinExistence type="predicted"/>
<evidence type="ECO:0000313" key="2">
    <source>
        <dbReference type="EMBL" id="EXB03856.1"/>
    </source>
</evidence>
<comment type="caution">
    <text evidence="2">The sequence shown here is derived from an EMBL/GenBank/DDBJ whole genome shotgun (WGS) entry which is preliminary data.</text>
</comment>
<evidence type="ECO:0000259" key="1">
    <source>
        <dbReference type="Pfam" id="PF11008"/>
    </source>
</evidence>
<sequence length="238" mass="27161">MRYLIIALSCAALLAGCQSSSHLEKNSGELTATLPKVDVDKEPGLLDQYRLGGFTVGGWVNQKLGQTFAPVKPQNEQAAVVYLYRPDTKWNRQEIAAINLFVNGKRIPSLLHNHYYWIELPAGTYRISASRPLLGIHFQEPKYIDITVDVGASYYLKYDEENKMDRSEHTGPFMLMQDNIGRREIAFTELKSSSYNFVAEDASGKIRHKPQELKPAKYNEKSDVHLIKPFKLWNPLTW</sequence>
<dbReference type="EMBL" id="JEWH01000070">
    <property type="protein sequence ID" value="EXB03856.1"/>
    <property type="molecule type" value="Genomic_DNA"/>
</dbReference>